<organism evidence="2 3">
    <name type="scientific">Lactococcus lactis subsp. lactis</name>
    <name type="common">Streptococcus lactis</name>
    <dbReference type="NCBI Taxonomy" id="1360"/>
    <lineage>
        <taxon>Bacteria</taxon>
        <taxon>Bacillati</taxon>
        <taxon>Bacillota</taxon>
        <taxon>Bacilli</taxon>
        <taxon>Lactobacillales</taxon>
        <taxon>Streptococcaceae</taxon>
        <taxon>Lactococcus</taxon>
    </lineage>
</organism>
<protein>
    <submittedName>
        <fullName evidence="2">Uncharacterized protein</fullName>
    </submittedName>
</protein>
<name>A0A2Z3KFR5_LACLL</name>
<evidence type="ECO:0000313" key="3">
    <source>
        <dbReference type="Proteomes" id="UP000245919"/>
    </source>
</evidence>
<proteinExistence type="predicted"/>
<feature type="transmembrane region" description="Helical" evidence="1">
    <location>
        <begin position="144"/>
        <end position="165"/>
    </location>
</feature>
<evidence type="ECO:0000256" key="1">
    <source>
        <dbReference type="SAM" id="Phobius"/>
    </source>
</evidence>
<evidence type="ECO:0000313" key="2">
    <source>
        <dbReference type="EMBL" id="AWN66530.1"/>
    </source>
</evidence>
<dbReference type="GeneID" id="89634157"/>
<dbReference type="AlphaFoldDB" id="A0A2Z3KFR5"/>
<keyword evidence="1" id="KW-0472">Membrane</keyword>
<feature type="transmembrane region" description="Helical" evidence="1">
    <location>
        <begin position="13"/>
        <end position="38"/>
    </location>
</feature>
<feature type="transmembrane region" description="Helical" evidence="1">
    <location>
        <begin position="58"/>
        <end position="79"/>
    </location>
</feature>
<dbReference type="RefSeq" id="WP_109991219.1">
    <property type="nucleotide sequence ID" value="NZ_CP028160.1"/>
</dbReference>
<accession>A0A2Z3KFR5</accession>
<reference evidence="2 3" key="1">
    <citation type="submission" date="2018-03" db="EMBL/GenBank/DDBJ databases">
        <title>Genome sequence of Lactococcus lactis strain 14B4 from almond drupe.</title>
        <authorList>
            <person name="Tran T.D."/>
            <person name="McGarvey J.A."/>
            <person name="Huynh S."/>
            <person name="Parker C.T."/>
        </authorList>
    </citation>
    <scope>NUCLEOTIDE SEQUENCE [LARGE SCALE GENOMIC DNA]</scope>
    <source>
        <strain evidence="2 3">14B4</strain>
    </source>
</reference>
<sequence>MNFQGVYDAINKYLPIVALSMLGIFGVGILVAIAFTAIKVVTGGREGVSAARKDIGNILIGSLIALIASGVTVTAQAALKAIKITPVTVSDAKAQEVVNKAAEIGNGILALLIALIIAGILIMTIIAAITFLGGDKAAEKGKGILMTCVGGLIIVIVGAVAAKVISEYVISGFKPVKV</sequence>
<feature type="transmembrane region" description="Helical" evidence="1">
    <location>
        <begin position="108"/>
        <end position="132"/>
    </location>
</feature>
<dbReference type="Proteomes" id="UP000245919">
    <property type="component" value="Chromosome"/>
</dbReference>
<keyword evidence="1" id="KW-1133">Transmembrane helix</keyword>
<keyword evidence="1" id="KW-0812">Transmembrane</keyword>
<gene>
    <name evidence="2" type="ORF">LL14B4_10230</name>
</gene>
<dbReference type="EMBL" id="CP028160">
    <property type="protein sequence ID" value="AWN66530.1"/>
    <property type="molecule type" value="Genomic_DNA"/>
</dbReference>